<dbReference type="Gene3D" id="3.90.950.20">
    <property type="entry name" value="CinA-like"/>
    <property type="match status" value="1"/>
</dbReference>
<dbReference type="EMBL" id="JADJMS010000046">
    <property type="protein sequence ID" value="MBK7416801.1"/>
    <property type="molecule type" value="Genomic_DNA"/>
</dbReference>
<proteinExistence type="predicted"/>
<dbReference type="InterPro" id="IPR008136">
    <property type="entry name" value="CinA_C"/>
</dbReference>
<dbReference type="SUPFAM" id="SSF142433">
    <property type="entry name" value="CinA-like"/>
    <property type="match status" value="1"/>
</dbReference>
<evidence type="ECO:0000259" key="1">
    <source>
        <dbReference type="Pfam" id="PF02464"/>
    </source>
</evidence>
<dbReference type="NCBIfam" id="TIGR00199">
    <property type="entry name" value="PncC_domain"/>
    <property type="match status" value="1"/>
</dbReference>
<evidence type="ECO:0000313" key="3">
    <source>
        <dbReference type="Proteomes" id="UP000739411"/>
    </source>
</evidence>
<dbReference type="Pfam" id="PF02464">
    <property type="entry name" value="CinA"/>
    <property type="match status" value="1"/>
</dbReference>
<dbReference type="InterPro" id="IPR036653">
    <property type="entry name" value="CinA-like_C"/>
</dbReference>
<dbReference type="Proteomes" id="UP000739411">
    <property type="component" value="Unassembled WGS sequence"/>
</dbReference>
<accession>A0A935KDQ4</accession>
<reference evidence="2 3" key="1">
    <citation type="submission" date="2020-10" db="EMBL/GenBank/DDBJ databases">
        <title>Connecting structure to function with the recovery of over 1000 high-quality activated sludge metagenome-assembled genomes encoding full-length rRNA genes using long-read sequencing.</title>
        <authorList>
            <person name="Singleton C.M."/>
            <person name="Petriglieri F."/>
            <person name="Kristensen J.M."/>
            <person name="Kirkegaard R.H."/>
            <person name="Michaelsen T.Y."/>
            <person name="Andersen M.H."/>
            <person name="Karst S.M."/>
            <person name="Dueholm M.S."/>
            <person name="Nielsen P.H."/>
            <person name="Albertsen M."/>
        </authorList>
    </citation>
    <scope>NUCLEOTIDE SEQUENCE [LARGE SCALE GENOMIC DNA]</scope>
    <source>
        <strain evidence="2">EsbW_18-Q3-R4-48_BATAC.463</strain>
    </source>
</reference>
<gene>
    <name evidence="2" type="ORF">IPJ38_18540</name>
</gene>
<protein>
    <submittedName>
        <fullName evidence="2">CinA family protein</fullName>
    </submittedName>
</protein>
<dbReference type="AlphaFoldDB" id="A0A935KDQ4"/>
<feature type="domain" description="CinA C-terminal" evidence="1">
    <location>
        <begin position="5"/>
        <end position="157"/>
    </location>
</feature>
<comment type="caution">
    <text evidence="2">The sequence shown here is derived from an EMBL/GenBank/DDBJ whole genome shotgun (WGS) entry which is preliminary data.</text>
</comment>
<sequence>MNELEKLAEQIGNELLARGEWLALSESCTGGWVAQTVTAIAGSSTWFDRGFVTYSNAAKIDMLGVPETTLDRHGAVSEATARAMAQGTLAHSRADWALGITGIAGPGGGSPGKPVGTVCFAWASKDGGCEAQTCQFNGDRAAVREQSVRRALTGLLERITSATVNA</sequence>
<organism evidence="2 3">
    <name type="scientific">Candidatus Dechloromonas phosphorivorans</name>
    <dbReference type="NCBI Taxonomy" id="2899244"/>
    <lineage>
        <taxon>Bacteria</taxon>
        <taxon>Pseudomonadati</taxon>
        <taxon>Pseudomonadota</taxon>
        <taxon>Betaproteobacteria</taxon>
        <taxon>Rhodocyclales</taxon>
        <taxon>Azonexaceae</taxon>
        <taxon>Dechloromonas</taxon>
    </lineage>
</organism>
<evidence type="ECO:0000313" key="2">
    <source>
        <dbReference type="EMBL" id="MBK7416801.1"/>
    </source>
</evidence>
<name>A0A935KDQ4_9RHOO</name>